<reference evidence="1" key="2">
    <citation type="journal article" date="2015" name="Fish Shellfish Immunol.">
        <title>Early steps in the European eel (Anguilla anguilla)-Vibrio vulnificus interaction in the gills: Role of the RtxA13 toxin.</title>
        <authorList>
            <person name="Callol A."/>
            <person name="Pajuelo D."/>
            <person name="Ebbesson L."/>
            <person name="Teles M."/>
            <person name="MacKenzie S."/>
            <person name="Amaro C."/>
        </authorList>
    </citation>
    <scope>NUCLEOTIDE SEQUENCE</scope>
</reference>
<sequence>MLGQATLHHSGRHSICTDFYCLGKRDVQGPGS</sequence>
<organism evidence="1">
    <name type="scientific">Anguilla anguilla</name>
    <name type="common">European freshwater eel</name>
    <name type="synonym">Muraena anguilla</name>
    <dbReference type="NCBI Taxonomy" id="7936"/>
    <lineage>
        <taxon>Eukaryota</taxon>
        <taxon>Metazoa</taxon>
        <taxon>Chordata</taxon>
        <taxon>Craniata</taxon>
        <taxon>Vertebrata</taxon>
        <taxon>Euteleostomi</taxon>
        <taxon>Actinopterygii</taxon>
        <taxon>Neopterygii</taxon>
        <taxon>Teleostei</taxon>
        <taxon>Anguilliformes</taxon>
        <taxon>Anguillidae</taxon>
        <taxon>Anguilla</taxon>
    </lineage>
</organism>
<dbReference type="AlphaFoldDB" id="A0A0E9TKM6"/>
<accession>A0A0E9TKM6</accession>
<proteinExistence type="predicted"/>
<dbReference type="EMBL" id="GBXM01054550">
    <property type="protein sequence ID" value="JAH54027.1"/>
    <property type="molecule type" value="Transcribed_RNA"/>
</dbReference>
<reference evidence="1" key="1">
    <citation type="submission" date="2014-11" db="EMBL/GenBank/DDBJ databases">
        <authorList>
            <person name="Amaro Gonzalez C."/>
        </authorList>
    </citation>
    <scope>NUCLEOTIDE SEQUENCE</scope>
</reference>
<name>A0A0E9TKM6_ANGAN</name>
<protein>
    <submittedName>
        <fullName evidence="1">Uncharacterized protein</fullName>
    </submittedName>
</protein>
<evidence type="ECO:0000313" key="1">
    <source>
        <dbReference type="EMBL" id="JAH54027.1"/>
    </source>
</evidence>